<dbReference type="AlphaFoldDB" id="A0A9W9RF55"/>
<feature type="region of interest" description="Disordered" evidence="1">
    <location>
        <begin position="26"/>
        <end position="51"/>
    </location>
</feature>
<dbReference type="GeneID" id="81443382"/>
<dbReference type="OrthoDB" id="434972at2759"/>
<dbReference type="Pfam" id="PF11951">
    <property type="entry name" value="Fungal_trans_2"/>
    <property type="match status" value="1"/>
</dbReference>
<proteinExistence type="predicted"/>
<gene>
    <name evidence="2" type="ORF">N7496_011290</name>
</gene>
<evidence type="ECO:0000313" key="3">
    <source>
        <dbReference type="Proteomes" id="UP001147782"/>
    </source>
</evidence>
<organism evidence="2 3">
    <name type="scientific">Penicillium cataractarum</name>
    <dbReference type="NCBI Taxonomy" id="2100454"/>
    <lineage>
        <taxon>Eukaryota</taxon>
        <taxon>Fungi</taxon>
        <taxon>Dikarya</taxon>
        <taxon>Ascomycota</taxon>
        <taxon>Pezizomycotina</taxon>
        <taxon>Eurotiomycetes</taxon>
        <taxon>Eurotiomycetidae</taxon>
        <taxon>Eurotiales</taxon>
        <taxon>Aspergillaceae</taxon>
        <taxon>Penicillium</taxon>
    </lineage>
</organism>
<name>A0A9W9RF55_9EURO</name>
<evidence type="ECO:0000256" key="1">
    <source>
        <dbReference type="SAM" id="MobiDB-lite"/>
    </source>
</evidence>
<comment type="caution">
    <text evidence="2">The sequence shown here is derived from an EMBL/GenBank/DDBJ whole genome shotgun (WGS) entry which is preliminary data.</text>
</comment>
<sequence>MSSIPSNKYKLLTSFAEKIIRLSNKHENLTQNPSASPWDPNKPRQPDTETPTAFGIHDGLLNLMERVYFLHTLARATGSLDSHSIPQALAIWNDLEHLNPPETLDSSGYLSLHASCVSALFVWLYLVVHPENMEDEKVQNTVYTGLVNAENISDVEVFPFLLIPAFCLGIASIRLEDRDMVKGIFDKAERSGIARRFRETVNESWKRWDRGVKRSWDSGV</sequence>
<keyword evidence="3" id="KW-1185">Reference proteome</keyword>
<accession>A0A9W9RF55</accession>
<evidence type="ECO:0000313" key="2">
    <source>
        <dbReference type="EMBL" id="KAJ5358877.1"/>
    </source>
</evidence>
<reference evidence="2" key="2">
    <citation type="journal article" date="2023" name="IMA Fungus">
        <title>Comparative genomic study of the Penicillium genus elucidates a diverse pangenome and 15 lateral gene transfer events.</title>
        <authorList>
            <person name="Petersen C."/>
            <person name="Sorensen T."/>
            <person name="Nielsen M.R."/>
            <person name="Sondergaard T.E."/>
            <person name="Sorensen J.L."/>
            <person name="Fitzpatrick D.A."/>
            <person name="Frisvad J.C."/>
            <person name="Nielsen K.L."/>
        </authorList>
    </citation>
    <scope>NUCLEOTIDE SEQUENCE</scope>
    <source>
        <strain evidence="2">IBT 29864</strain>
    </source>
</reference>
<dbReference type="EMBL" id="JAPZBS010000009">
    <property type="protein sequence ID" value="KAJ5358877.1"/>
    <property type="molecule type" value="Genomic_DNA"/>
</dbReference>
<dbReference type="Proteomes" id="UP001147782">
    <property type="component" value="Unassembled WGS sequence"/>
</dbReference>
<reference evidence="2" key="1">
    <citation type="submission" date="2022-11" db="EMBL/GenBank/DDBJ databases">
        <authorList>
            <person name="Petersen C."/>
        </authorList>
    </citation>
    <scope>NUCLEOTIDE SEQUENCE</scope>
    <source>
        <strain evidence="2">IBT 29864</strain>
    </source>
</reference>
<dbReference type="RefSeq" id="XP_056550163.1">
    <property type="nucleotide sequence ID" value="XM_056704203.1"/>
</dbReference>
<dbReference type="InterPro" id="IPR021858">
    <property type="entry name" value="Fun_TF"/>
</dbReference>
<protein>
    <submittedName>
        <fullName evidence="2">Uncharacterized protein</fullName>
    </submittedName>
</protein>